<protein>
    <submittedName>
        <fullName evidence="1">Uncharacterized protein</fullName>
    </submittedName>
</protein>
<name>A0A011U1G8_9HYPH</name>
<proteinExistence type="predicted"/>
<sequence>MSPKQKYDERKRLRIENDLRAEQRRKDRMDKQDEMDALVTSIGTSLRRIADVLELWADLQKDRVDAQ</sequence>
<accession>A0A011U1G8</accession>
<evidence type="ECO:0000313" key="2">
    <source>
        <dbReference type="Proteomes" id="UP000019849"/>
    </source>
</evidence>
<dbReference type="AlphaFoldDB" id="A0A011U1G8"/>
<comment type="caution">
    <text evidence="1">The sequence shown here is derived from an EMBL/GenBank/DDBJ whole genome shotgun (WGS) entry which is preliminary data.</text>
</comment>
<organism evidence="1 2">
    <name type="scientific">Aquamicrobium defluvii</name>
    <dbReference type="NCBI Taxonomy" id="69279"/>
    <lineage>
        <taxon>Bacteria</taxon>
        <taxon>Pseudomonadati</taxon>
        <taxon>Pseudomonadota</taxon>
        <taxon>Alphaproteobacteria</taxon>
        <taxon>Hyphomicrobiales</taxon>
        <taxon>Phyllobacteriaceae</taxon>
        <taxon>Aquamicrobium</taxon>
    </lineage>
</organism>
<dbReference type="RefSeq" id="WP_035022903.1">
    <property type="nucleotide sequence ID" value="NZ_KK073878.1"/>
</dbReference>
<gene>
    <name evidence="1" type="ORF">BG36_07590</name>
</gene>
<reference evidence="1 2" key="1">
    <citation type="submission" date="2014-02" db="EMBL/GenBank/DDBJ databases">
        <title>Aquamicrobium defluvii Genome sequencing.</title>
        <authorList>
            <person name="Wang X."/>
        </authorList>
    </citation>
    <scope>NUCLEOTIDE SEQUENCE [LARGE SCALE GENOMIC DNA]</scope>
    <source>
        <strain evidence="1 2">W13Z1</strain>
    </source>
</reference>
<dbReference type="HOGENOM" id="CLU_2803100_0_0_5"/>
<dbReference type="STRING" id="69279.BG36_07590"/>
<dbReference type="Proteomes" id="UP000019849">
    <property type="component" value="Unassembled WGS sequence"/>
</dbReference>
<dbReference type="EMBL" id="JENY01000002">
    <property type="protein sequence ID" value="EXL10272.1"/>
    <property type="molecule type" value="Genomic_DNA"/>
</dbReference>
<dbReference type="PATRIC" id="fig|69279.3.peg.424"/>
<evidence type="ECO:0000313" key="1">
    <source>
        <dbReference type="EMBL" id="EXL10272.1"/>
    </source>
</evidence>